<dbReference type="EMBL" id="BLAL01000285">
    <property type="protein sequence ID" value="GES99765.1"/>
    <property type="molecule type" value="Genomic_DNA"/>
</dbReference>
<sequence>MSKLNGDVLYLIIRELQNDEIALRTCLLVNKTWSEIVIPILWKNPWKYLKDGNESLLLKVIISHLSEKSKKNLSTRFKYLLNSYERPLFDYISFCKYLNIQEIERIINTVDKKSRIKIIKDEIYDLFINENTRFTHLYIPYQFDRPLHLIPGFDKCFSEISFLSCNANISDDVIPGLTEIFKSIRKLELFIGANSNKYEIIRFIRTSKNLMSVRILNEFYSERTYCKVLEQTLIIHADNILYFKMTKQLTTDFLSSFVNLKVLVLDDRCRHMNWNVLRDLSLPSLQILKASGIQLGILANLIKNAGGNLIEIKINKFYPSDGDMIMIIRTIYQNCPNLKYLKLPIEYISFLHLENLLTNCVNLIGLFFIINNNSYLIEYYDWDSLFRILAKYSPINLFKFKFYIYKAPELKSLKLFLDNWKGRHPMLLHITHYGENSNRDTIKSYSVLIEKSKSEGIIKKYVDNFSGLAFKDFEWIQNK</sequence>
<dbReference type="InterPro" id="IPR032675">
    <property type="entry name" value="LRR_dom_sf"/>
</dbReference>
<evidence type="ECO:0008006" key="4">
    <source>
        <dbReference type="Google" id="ProtNLM"/>
    </source>
</evidence>
<evidence type="ECO:0000313" key="3">
    <source>
        <dbReference type="Proteomes" id="UP000247702"/>
    </source>
</evidence>
<dbReference type="OrthoDB" id="2317660at2759"/>
<gene>
    <name evidence="2" type="ORF">RCL2_002624900</name>
    <name evidence="1" type="ORF">RclHR1_11780007</name>
</gene>
<dbReference type="AlphaFoldDB" id="A0A2Z6Q6K2"/>
<organism evidence="1 3">
    <name type="scientific">Rhizophagus clarus</name>
    <dbReference type="NCBI Taxonomy" id="94130"/>
    <lineage>
        <taxon>Eukaryota</taxon>
        <taxon>Fungi</taxon>
        <taxon>Fungi incertae sedis</taxon>
        <taxon>Mucoromycota</taxon>
        <taxon>Glomeromycotina</taxon>
        <taxon>Glomeromycetes</taxon>
        <taxon>Glomerales</taxon>
        <taxon>Glomeraceae</taxon>
        <taxon>Rhizophagus</taxon>
    </lineage>
</organism>
<accession>A0A2Z6Q6K2</accession>
<dbReference type="Proteomes" id="UP000247702">
    <property type="component" value="Unassembled WGS sequence"/>
</dbReference>
<reference evidence="2" key="2">
    <citation type="submission" date="2019-10" db="EMBL/GenBank/DDBJ databases">
        <title>Conservation and host-specific expression of non-tandemly repeated heterogenous ribosome RNA gene in arbuscular mycorrhizal fungi.</title>
        <authorList>
            <person name="Maeda T."/>
            <person name="Kobayashi Y."/>
            <person name="Nakagawa T."/>
            <person name="Ezawa T."/>
            <person name="Yamaguchi K."/>
            <person name="Bino T."/>
            <person name="Nishimoto Y."/>
            <person name="Shigenobu S."/>
            <person name="Kawaguchi M."/>
        </authorList>
    </citation>
    <scope>NUCLEOTIDE SEQUENCE</scope>
    <source>
        <strain evidence="2">HR1</strain>
    </source>
</reference>
<protein>
    <recommendedName>
        <fullName evidence="4">F-box domain-containing protein</fullName>
    </recommendedName>
</protein>
<comment type="caution">
    <text evidence="1">The sequence shown here is derived from an EMBL/GenBank/DDBJ whole genome shotgun (WGS) entry which is preliminary data.</text>
</comment>
<reference evidence="1 3" key="1">
    <citation type="submission" date="2017-11" db="EMBL/GenBank/DDBJ databases">
        <title>The genome of Rhizophagus clarus HR1 reveals common genetic basis of auxotrophy among arbuscular mycorrhizal fungi.</title>
        <authorList>
            <person name="Kobayashi Y."/>
        </authorList>
    </citation>
    <scope>NUCLEOTIDE SEQUENCE [LARGE SCALE GENOMIC DNA]</scope>
    <source>
        <strain evidence="1 3">HR1</strain>
    </source>
</reference>
<keyword evidence="3" id="KW-1185">Reference proteome</keyword>
<dbReference type="Proteomes" id="UP000615446">
    <property type="component" value="Unassembled WGS sequence"/>
</dbReference>
<dbReference type="EMBL" id="BEXD01000200">
    <property type="protein sequence ID" value="GBB85215.1"/>
    <property type="molecule type" value="Genomic_DNA"/>
</dbReference>
<proteinExistence type="predicted"/>
<evidence type="ECO:0000313" key="2">
    <source>
        <dbReference type="EMBL" id="GES99765.1"/>
    </source>
</evidence>
<dbReference type="SUPFAM" id="SSF52047">
    <property type="entry name" value="RNI-like"/>
    <property type="match status" value="1"/>
</dbReference>
<evidence type="ECO:0000313" key="1">
    <source>
        <dbReference type="EMBL" id="GBB85215.1"/>
    </source>
</evidence>
<dbReference type="Gene3D" id="3.80.10.10">
    <property type="entry name" value="Ribonuclease Inhibitor"/>
    <property type="match status" value="1"/>
</dbReference>
<name>A0A2Z6Q6K2_9GLOM</name>